<keyword evidence="3" id="KW-1185">Reference proteome</keyword>
<gene>
    <name evidence="2" type="ORF">VP01_1041g3</name>
</gene>
<name>A0A0L6VUC0_9BASI</name>
<feature type="compositionally biased region" description="Low complexity" evidence="1">
    <location>
        <begin position="20"/>
        <end position="33"/>
    </location>
</feature>
<reference evidence="2 3" key="1">
    <citation type="submission" date="2015-08" db="EMBL/GenBank/DDBJ databases">
        <title>Next Generation Sequencing and Analysis of the Genome of Puccinia sorghi L Schw, the Causal Agent of Maize Common Rust.</title>
        <authorList>
            <person name="Rochi L."/>
            <person name="Burguener G."/>
            <person name="Darino M."/>
            <person name="Turjanski A."/>
            <person name="Kreff E."/>
            <person name="Dieguez M.J."/>
            <person name="Sacco F."/>
        </authorList>
    </citation>
    <scope>NUCLEOTIDE SEQUENCE [LARGE SCALE GENOMIC DNA]</scope>
    <source>
        <strain evidence="2 3">RO10H11247</strain>
    </source>
</reference>
<sequence>MVVSKAACAQRARRRKEKPTQPSKQKPQKATQSNAKTNFPNNIDHMLLDAWPGSISIDGESNQCINISNNEEQISNQKSDCSLFESYNQDLALINESQQLECCRDGDKSNDDKAVAKILWPMSFSNQIYVQRKKLKSGGSKMYLMPTKNPSDSGVKLVPWKLPQTTKHAYKMNAISAVEKNNGCLPAKKDEQARFKEEYNDLNNAIVVLNHDKNKGARMILKSSTWRLNLKSFRNSTTSSMKTICLESPSQLFLLLLQRKPLQIFDFNLEPKKNLHAELFPTHKAKSGKLK</sequence>
<evidence type="ECO:0000313" key="3">
    <source>
        <dbReference type="Proteomes" id="UP000037035"/>
    </source>
</evidence>
<dbReference type="EMBL" id="LAVV01000466">
    <property type="protein sequence ID" value="KNZ64313.1"/>
    <property type="molecule type" value="Genomic_DNA"/>
</dbReference>
<accession>A0A0L6VUC0</accession>
<evidence type="ECO:0000313" key="2">
    <source>
        <dbReference type="EMBL" id="KNZ64313.1"/>
    </source>
</evidence>
<dbReference type="Proteomes" id="UP000037035">
    <property type="component" value="Unassembled WGS sequence"/>
</dbReference>
<dbReference type="VEuPathDB" id="FungiDB:VP01_1041g3"/>
<protein>
    <submittedName>
        <fullName evidence="2">Uncharacterized protein</fullName>
    </submittedName>
</protein>
<feature type="compositionally biased region" description="Low complexity" evidence="1">
    <location>
        <begin position="1"/>
        <end position="10"/>
    </location>
</feature>
<dbReference type="OrthoDB" id="2505908at2759"/>
<comment type="caution">
    <text evidence="2">The sequence shown here is derived from an EMBL/GenBank/DDBJ whole genome shotgun (WGS) entry which is preliminary data.</text>
</comment>
<evidence type="ECO:0000256" key="1">
    <source>
        <dbReference type="SAM" id="MobiDB-lite"/>
    </source>
</evidence>
<dbReference type="PANTHER" id="PTHR35871">
    <property type="entry name" value="EXPRESSED PROTEIN"/>
    <property type="match status" value="1"/>
</dbReference>
<feature type="region of interest" description="Disordered" evidence="1">
    <location>
        <begin position="1"/>
        <end position="41"/>
    </location>
</feature>
<proteinExistence type="predicted"/>
<dbReference type="PANTHER" id="PTHR35871:SF1">
    <property type="entry name" value="CXC1-LIKE CYSTEINE CLUSTER ASSOCIATED WITH KDZ TRANSPOSASES DOMAIN-CONTAINING PROTEIN"/>
    <property type="match status" value="1"/>
</dbReference>
<organism evidence="2 3">
    <name type="scientific">Puccinia sorghi</name>
    <dbReference type="NCBI Taxonomy" id="27349"/>
    <lineage>
        <taxon>Eukaryota</taxon>
        <taxon>Fungi</taxon>
        <taxon>Dikarya</taxon>
        <taxon>Basidiomycota</taxon>
        <taxon>Pucciniomycotina</taxon>
        <taxon>Pucciniomycetes</taxon>
        <taxon>Pucciniales</taxon>
        <taxon>Pucciniaceae</taxon>
        <taxon>Puccinia</taxon>
    </lineage>
</organism>
<dbReference type="AlphaFoldDB" id="A0A0L6VUC0"/>